<evidence type="ECO:0000256" key="8">
    <source>
        <dbReference type="PIRSR" id="PIRSR617736-1"/>
    </source>
</evidence>
<dbReference type="AlphaFoldDB" id="A0A512DMW2"/>
<evidence type="ECO:0000256" key="10">
    <source>
        <dbReference type="PROSITE-ProRule" id="PRU10055"/>
    </source>
</evidence>
<comment type="caution">
    <text evidence="12">The sequence shown here is derived from an EMBL/GenBank/DDBJ whole genome shotgun (WGS) entry which is preliminary data.</text>
</comment>
<dbReference type="NCBIfam" id="TIGR03356">
    <property type="entry name" value="BGL"/>
    <property type="match status" value="1"/>
</dbReference>
<dbReference type="Proteomes" id="UP000321523">
    <property type="component" value="Unassembled WGS sequence"/>
</dbReference>
<protein>
    <recommendedName>
        <fullName evidence="2 11">Beta-glucosidase</fullName>
        <ecNumber evidence="2 11">3.2.1.21</ecNumber>
    </recommendedName>
</protein>
<comment type="catalytic activity">
    <reaction evidence="11">
        <text>Hydrolysis of terminal, non-reducing beta-D-glucosyl residues with release of beta-D-glucose.</text>
        <dbReference type="EC" id="3.2.1.21"/>
    </reaction>
</comment>
<dbReference type="PROSITE" id="PS00572">
    <property type="entry name" value="GLYCOSYL_HYDROL_F1_1"/>
    <property type="match status" value="1"/>
</dbReference>
<feature type="binding site" evidence="9">
    <location>
        <position position="300"/>
    </location>
    <ligand>
        <name>substrate</name>
    </ligand>
</feature>
<comment type="similarity">
    <text evidence="1 11">Belongs to the glycosyl hydrolase 1 family.</text>
</comment>
<keyword evidence="3 11" id="KW-0378">Hydrolase</keyword>
<keyword evidence="4" id="KW-0136">Cellulose degradation</keyword>
<evidence type="ECO:0000256" key="3">
    <source>
        <dbReference type="ARBA" id="ARBA00022801"/>
    </source>
</evidence>
<organism evidence="12 13">
    <name type="scientific">Skermanella aerolata</name>
    <dbReference type="NCBI Taxonomy" id="393310"/>
    <lineage>
        <taxon>Bacteria</taxon>
        <taxon>Pseudomonadati</taxon>
        <taxon>Pseudomonadota</taxon>
        <taxon>Alphaproteobacteria</taxon>
        <taxon>Rhodospirillales</taxon>
        <taxon>Azospirillaceae</taxon>
        <taxon>Skermanella</taxon>
    </lineage>
</organism>
<evidence type="ECO:0000256" key="5">
    <source>
        <dbReference type="ARBA" id="ARBA00023277"/>
    </source>
</evidence>
<feature type="binding site" evidence="9">
    <location>
        <position position="121"/>
    </location>
    <ligand>
        <name>substrate</name>
    </ligand>
</feature>
<dbReference type="InterPro" id="IPR018120">
    <property type="entry name" value="Glyco_hydro_1_AS"/>
</dbReference>
<dbReference type="SUPFAM" id="SSF51445">
    <property type="entry name" value="(Trans)glycosidases"/>
    <property type="match status" value="1"/>
</dbReference>
<dbReference type="PANTHER" id="PTHR10353:SF36">
    <property type="entry name" value="LP05116P"/>
    <property type="match status" value="1"/>
</dbReference>
<evidence type="ECO:0000313" key="12">
    <source>
        <dbReference type="EMBL" id="GEO37788.1"/>
    </source>
</evidence>
<dbReference type="GO" id="GO:0008422">
    <property type="term" value="F:beta-glucosidase activity"/>
    <property type="evidence" value="ECO:0007669"/>
    <property type="project" value="UniProtKB-EC"/>
</dbReference>
<dbReference type="RefSeq" id="WP_044426704.1">
    <property type="nucleotide sequence ID" value="NZ_BJYZ01000007.1"/>
</dbReference>
<dbReference type="InterPro" id="IPR001360">
    <property type="entry name" value="Glyco_hydro_1"/>
</dbReference>
<accession>A0A512DMW2</accession>
<dbReference type="Pfam" id="PF00232">
    <property type="entry name" value="Glyco_hydro_1"/>
    <property type="match status" value="1"/>
</dbReference>
<evidence type="ECO:0000256" key="4">
    <source>
        <dbReference type="ARBA" id="ARBA00023001"/>
    </source>
</evidence>
<dbReference type="InterPro" id="IPR017736">
    <property type="entry name" value="Glyco_hydro_1_beta-glucosidase"/>
</dbReference>
<dbReference type="EC" id="3.2.1.21" evidence="2 11"/>
<dbReference type="PANTHER" id="PTHR10353">
    <property type="entry name" value="GLYCOSYL HYDROLASE"/>
    <property type="match status" value="1"/>
</dbReference>
<dbReference type="OrthoDB" id="9765195at2"/>
<name>A0A512DMW2_9PROT</name>
<evidence type="ECO:0000256" key="11">
    <source>
        <dbReference type="RuleBase" id="RU361175"/>
    </source>
</evidence>
<dbReference type="Gene3D" id="3.20.20.80">
    <property type="entry name" value="Glycosidases"/>
    <property type="match status" value="1"/>
</dbReference>
<evidence type="ECO:0000256" key="9">
    <source>
        <dbReference type="PIRSR" id="PIRSR617736-2"/>
    </source>
</evidence>
<dbReference type="InterPro" id="IPR017853">
    <property type="entry name" value="GH"/>
</dbReference>
<keyword evidence="13" id="KW-1185">Reference proteome</keyword>
<feature type="active site" description="Nucleophile" evidence="8 10">
    <location>
        <position position="376"/>
    </location>
</feature>
<keyword evidence="6 11" id="KW-0326">Glycosidase</keyword>
<evidence type="ECO:0000256" key="7">
    <source>
        <dbReference type="ARBA" id="ARBA00023326"/>
    </source>
</evidence>
<feature type="active site" description="Proton donor" evidence="8">
    <location>
        <position position="166"/>
    </location>
</feature>
<proteinExistence type="inferred from homology"/>
<dbReference type="FunFam" id="3.20.20.80:FF:000004">
    <property type="entry name" value="Beta-glucosidase 6-phospho-beta-glucosidase"/>
    <property type="match status" value="1"/>
</dbReference>
<sequence length="471" mass="53707">MEFRFPDGFIWGAATAALQIEGATREDGRGPSQWDVFCREHPERIWQEATPDLACDHYHRWPEDVGLIKQFGQNGYRLSIAWPRIIPDGTGAINPAGVAFYRKLFAALIEAGIEPNVTLYHWDLPQPLAASGGWENPATLDAFLRYARVCFEEFGDKVKLWSTFNEPSWSTLNGYVTALHPPLKHDYKAAVQVAYNLMVAHARTVKLFHSLDSGSGRGMIGIVQNMCPVYPATDNAADAKAASIADAVYNRWFIDPALLGEFPREAVDLYREHNILPEMKRKDLDFIAGDTVDFIGVNYYFPHYASADADETIFGLNTSGNKDEDCHFSIKGQFKFVKNPAGRYTDWAWEIYPPGLYDLLARAHQYRPGMPIYVTENGIGAQETLNAEDTVDDQYRIDFVREHLEVIHRAIGEGMNVRGYYMWALLDNFSWLNGYKKRYGFFFVDRDTMQRYPKKSAYWYRDIAAQNGFST</sequence>
<evidence type="ECO:0000313" key="13">
    <source>
        <dbReference type="Proteomes" id="UP000321523"/>
    </source>
</evidence>
<dbReference type="GO" id="GO:0030245">
    <property type="term" value="P:cellulose catabolic process"/>
    <property type="evidence" value="ECO:0007669"/>
    <property type="project" value="UniProtKB-KW"/>
</dbReference>
<evidence type="ECO:0000256" key="2">
    <source>
        <dbReference type="ARBA" id="ARBA00012744"/>
    </source>
</evidence>
<keyword evidence="7" id="KW-0624">Polysaccharide degradation</keyword>
<feature type="binding site" evidence="9">
    <location>
        <position position="19"/>
    </location>
    <ligand>
        <name>substrate</name>
    </ligand>
</feature>
<gene>
    <name evidence="12" type="ORF">SAE02_19360</name>
</gene>
<keyword evidence="5" id="KW-0119">Carbohydrate metabolism</keyword>
<dbReference type="GO" id="GO:0005829">
    <property type="term" value="C:cytosol"/>
    <property type="evidence" value="ECO:0007669"/>
    <property type="project" value="TreeGrafter"/>
</dbReference>
<evidence type="ECO:0000256" key="6">
    <source>
        <dbReference type="ARBA" id="ARBA00023295"/>
    </source>
</evidence>
<evidence type="ECO:0000256" key="1">
    <source>
        <dbReference type="ARBA" id="ARBA00010838"/>
    </source>
</evidence>
<reference evidence="12 13" key="1">
    <citation type="submission" date="2019-07" db="EMBL/GenBank/DDBJ databases">
        <title>Whole genome shotgun sequence of Skermanella aerolata NBRC 106429.</title>
        <authorList>
            <person name="Hosoyama A."/>
            <person name="Uohara A."/>
            <person name="Ohji S."/>
            <person name="Ichikawa N."/>
        </authorList>
    </citation>
    <scope>NUCLEOTIDE SEQUENCE [LARGE SCALE GENOMIC DNA]</scope>
    <source>
        <strain evidence="12 13">NBRC 106429</strain>
    </source>
</reference>
<dbReference type="EMBL" id="BJYZ01000007">
    <property type="protein sequence ID" value="GEO37788.1"/>
    <property type="molecule type" value="Genomic_DNA"/>
</dbReference>
<dbReference type="PRINTS" id="PR00131">
    <property type="entry name" value="GLHYDRLASE1"/>
</dbReference>
<feature type="binding site" evidence="9">
    <location>
        <position position="423"/>
    </location>
    <ligand>
        <name>substrate</name>
    </ligand>
</feature>
<feature type="binding site" evidence="9">
    <location>
        <position position="165"/>
    </location>
    <ligand>
        <name>substrate</name>
    </ligand>
</feature>